<feature type="compositionally biased region" description="Basic and acidic residues" evidence="1">
    <location>
        <begin position="244"/>
        <end position="288"/>
    </location>
</feature>
<dbReference type="PANTHER" id="PTHR35046:SF9">
    <property type="entry name" value="RNA-DIRECTED DNA POLYMERASE"/>
    <property type="match status" value="1"/>
</dbReference>
<evidence type="ECO:0000313" key="2">
    <source>
        <dbReference type="EMBL" id="RDX84664.1"/>
    </source>
</evidence>
<dbReference type="Proteomes" id="UP000257109">
    <property type="component" value="Unassembled WGS sequence"/>
</dbReference>
<dbReference type="PANTHER" id="PTHR35046">
    <property type="entry name" value="ZINC KNUCKLE (CCHC-TYPE) FAMILY PROTEIN"/>
    <property type="match status" value="1"/>
</dbReference>
<reference evidence="2" key="1">
    <citation type="submission" date="2018-05" db="EMBL/GenBank/DDBJ databases">
        <title>Draft genome of Mucuna pruriens seed.</title>
        <authorList>
            <person name="Nnadi N.E."/>
            <person name="Vos R."/>
            <person name="Hasami M.H."/>
            <person name="Devisetty U.K."/>
            <person name="Aguiy J.C."/>
        </authorList>
    </citation>
    <scope>NUCLEOTIDE SEQUENCE [LARGE SCALE GENOMIC DNA]</scope>
    <source>
        <strain evidence="2">JCA_2017</strain>
    </source>
</reference>
<accession>A0A371G278</accession>
<gene>
    <name evidence="2" type="ORF">CR513_34254</name>
</gene>
<evidence type="ECO:0000313" key="3">
    <source>
        <dbReference type="Proteomes" id="UP000257109"/>
    </source>
</evidence>
<dbReference type="OrthoDB" id="1934635at2759"/>
<comment type="caution">
    <text evidence="2">The sequence shown here is derived from an EMBL/GenBank/DDBJ whole genome shotgun (WGS) entry which is preliminary data.</text>
</comment>
<dbReference type="InterPro" id="IPR043502">
    <property type="entry name" value="DNA/RNA_pol_sf"/>
</dbReference>
<proteinExistence type="predicted"/>
<dbReference type="SUPFAM" id="SSF56672">
    <property type="entry name" value="DNA/RNA polymerases"/>
    <property type="match status" value="1"/>
</dbReference>
<evidence type="ECO:0000256" key="1">
    <source>
        <dbReference type="SAM" id="MobiDB-lite"/>
    </source>
</evidence>
<keyword evidence="3" id="KW-1185">Reference proteome</keyword>
<organism evidence="2 3">
    <name type="scientific">Mucuna pruriens</name>
    <name type="common">Velvet bean</name>
    <name type="synonym">Dolichos pruriens</name>
    <dbReference type="NCBI Taxonomy" id="157652"/>
    <lineage>
        <taxon>Eukaryota</taxon>
        <taxon>Viridiplantae</taxon>
        <taxon>Streptophyta</taxon>
        <taxon>Embryophyta</taxon>
        <taxon>Tracheophyta</taxon>
        <taxon>Spermatophyta</taxon>
        <taxon>Magnoliopsida</taxon>
        <taxon>eudicotyledons</taxon>
        <taxon>Gunneridae</taxon>
        <taxon>Pentapetalae</taxon>
        <taxon>rosids</taxon>
        <taxon>fabids</taxon>
        <taxon>Fabales</taxon>
        <taxon>Fabaceae</taxon>
        <taxon>Papilionoideae</taxon>
        <taxon>50 kb inversion clade</taxon>
        <taxon>NPAAA clade</taxon>
        <taxon>indigoferoid/millettioid clade</taxon>
        <taxon>Phaseoleae</taxon>
        <taxon>Mucuna</taxon>
    </lineage>
</organism>
<dbReference type="Gene3D" id="3.10.10.10">
    <property type="entry name" value="HIV Type 1 Reverse Transcriptase, subunit A, domain 1"/>
    <property type="match status" value="1"/>
</dbReference>
<sequence length="456" mass="53045">MVKIERYKTLLNCIITPFWTTYLNNSYSSKGEEKERDWPKMDKIPKEWSALTHGRKEETTPPNLSSLSRSSKIKCFKYWEKGTLSPIAPKQRNMVMREEGNMEVRVPVRNLLPLARLSLQVSPLLMRVIDLLMVRRLMNAQVNEESDSQRENIFHFRCHVKGKLCSIIIDGSNMASLRLVEKLNLPTLVLLAFTSRKYNDEILCDVVPTEATQILLGRPWKFEKKVTHDGVSEDQLKIKIKREKEQNEQKEKEKAEKAKRKEIEKNKEKSKKQSDVGECPKEKNEKKNRVMLKSIQKEKKRTKGKEALIVSRREVKRVLLARREPLYLFLTNMCFHVSSPLSALPIGFKEMLGNFKDLFPKDMPKDLPPIKGIENHINFTLGATLPNMVAYRANLEESKEIQQQVGKLVEKGWVRESKCPCVVPAILVPKKDESWHMCMDYRCINAIMIRYTHPIL</sequence>
<dbReference type="EMBL" id="QJKJ01006983">
    <property type="protein sequence ID" value="RDX84664.1"/>
    <property type="molecule type" value="Genomic_DNA"/>
</dbReference>
<dbReference type="AlphaFoldDB" id="A0A371G278"/>
<name>A0A371G278_MUCPR</name>
<protein>
    <submittedName>
        <fullName evidence="2">Uncharacterized protein</fullName>
    </submittedName>
</protein>
<feature type="non-terminal residue" evidence="2">
    <location>
        <position position="1"/>
    </location>
</feature>
<feature type="region of interest" description="Disordered" evidence="1">
    <location>
        <begin position="244"/>
        <end position="290"/>
    </location>
</feature>